<dbReference type="PANTHER" id="PTHR12315:SF0">
    <property type="entry name" value="7SK SNRNA METHYLPHOSPHATE CAPPING ENZYME"/>
    <property type="match status" value="1"/>
</dbReference>
<dbReference type="GO" id="GO:0008171">
    <property type="term" value="F:O-methyltransferase activity"/>
    <property type="evidence" value="ECO:0007669"/>
    <property type="project" value="UniProtKB-UniRule"/>
</dbReference>
<dbReference type="InterPro" id="IPR029063">
    <property type="entry name" value="SAM-dependent_MTases_sf"/>
</dbReference>
<feature type="compositionally biased region" description="Polar residues" evidence="7">
    <location>
        <begin position="844"/>
        <end position="865"/>
    </location>
</feature>
<dbReference type="AlphaFoldDB" id="A0A0P4X1C2"/>
<evidence type="ECO:0000256" key="3">
    <source>
        <dbReference type="ARBA" id="ARBA00022679"/>
    </source>
</evidence>
<evidence type="ECO:0000256" key="7">
    <source>
        <dbReference type="SAM" id="MobiDB-lite"/>
    </source>
</evidence>
<keyword evidence="3 6" id="KW-0808">Transferase</keyword>
<dbReference type="Gene3D" id="3.40.50.150">
    <property type="entry name" value="Vaccinia Virus protein VP39"/>
    <property type="match status" value="1"/>
</dbReference>
<dbReference type="InterPro" id="IPR024160">
    <property type="entry name" value="BIN3_SAM-bd_dom"/>
</dbReference>
<dbReference type="InterPro" id="IPR039772">
    <property type="entry name" value="Bin3-like"/>
</dbReference>
<dbReference type="GO" id="GO:0040031">
    <property type="term" value="P:snRNA modification"/>
    <property type="evidence" value="ECO:0007669"/>
    <property type="project" value="TreeGrafter"/>
</dbReference>
<organism evidence="9">
    <name type="scientific">Scylla olivacea</name>
    <name type="common">Orange mud crab</name>
    <name type="synonym">Cancer olivacea</name>
    <dbReference type="NCBI Taxonomy" id="85551"/>
    <lineage>
        <taxon>Eukaryota</taxon>
        <taxon>Metazoa</taxon>
        <taxon>Ecdysozoa</taxon>
        <taxon>Arthropoda</taxon>
        <taxon>Crustacea</taxon>
        <taxon>Multicrustacea</taxon>
        <taxon>Malacostraca</taxon>
        <taxon>Eumalacostraca</taxon>
        <taxon>Eucarida</taxon>
        <taxon>Decapoda</taxon>
        <taxon>Pleocyemata</taxon>
        <taxon>Brachyura</taxon>
        <taxon>Eubrachyura</taxon>
        <taxon>Portunoidea</taxon>
        <taxon>Portunidae</taxon>
        <taxon>Portuninae</taxon>
        <taxon>Scylla</taxon>
    </lineage>
</organism>
<feature type="region of interest" description="Disordered" evidence="7">
    <location>
        <begin position="271"/>
        <end position="419"/>
    </location>
</feature>
<feature type="region of interest" description="Disordered" evidence="7">
    <location>
        <begin position="708"/>
        <end position="768"/>
    </location>
</feature>
<feature type="compositionally biased region" description="Basic and acidic residues" evidence="7">
    <location>
        <begin position="123"/>
        <end position="137"/>
    </location>
</feature>
<sequence length="963" mass="107496">MDLTTPVKYAWWQKIIPYVPPGLLGLKYLAINFTTSPKYKTNGVQNFACGEEGRPFSVAPQRERSWPGRRRANTHSATSLSVFSPARSQRELWRDRRTRDSDRMSSELGVERPTSLSLSEAQSVERRVHFDEVERPRLVTARQHSTPSTSSPRKARPDPDFKPKRKRSMSFSSPGEHRFGNKWRHKRVRVLPSKFLLGGSITDPLNLGSLDKEEATQAPGETSTAVGGGAAMSKRSAAVRVIIPPNINDPLNLDASSDNEDLHTDALQRQLRRRRRRKRKRRLSEPVDGHVGQEGEEAVGMEEVQEGGSSPSRPDQVTLKPLTINTDLVSPPGTAEGRRESSGGQPVTPTGTKPGGNSSAMQRPPFKKQRHKSDNKIVSPVIPQPGGERKRHPSHPRHHTERPHLSQQNLQPPRSYNPKSELFQFGNYNKYYGYRNPDQTPDVRLEYLKREWFDGCDVLDIGCNIGHVTLTVARDFNPKRVVGIDIDKKLVNIAQKNIKHYLRKGDAEEANFPKSMRLLYGPLRPPVQADGFRSFPHNVKFVHGNYVLESDELLETVRPEFDLVLCLSITKWIHLNWGDAGLKRFFRRIFYNLRPGGRLVLEPQAWPSYNKRRKLTKRIFDNYKSICLFPDKFNDFLLHEVGFSTSEKLVTPNHTARGFQRPIIIYTKAGGSTKSSPVGESSSAVAAPTTAMITTSSAIGDDDVFSTEVVEHSKESSQKKGDKRRRDSEEAEESPPIKEAQRHQQQQQHKDSNSCPSQQPQTRVHNCDKAPTIPCTSCPTSEKVAHVCDSSINDELVLRVGDKTASYTSTTLSSPHILIPSDSPITTTCTSSIITTGTTTVPNLSTNISAPNTTKHSSNTPLTASQEREDAASSGVISPKPTVTPDSNCNKTLAVEINETNENREEHKDSIKVERGADLSTLSIPTTLNQHCGREGTLGQAKRKLPGCEDKEEATKRVRLGNT</sequence>
<feature type="compositionally biased region" description="Acidic residues" evidence="7">
    <location>
        <begin position="294"/>
        <end position="305"/>
    </location>
</feature>
<name>A0A0P4X1C2_SCYOL</name>
<evidence type="ECO:0000256" key="6">
    <source>
        <dbReference type="RuleBase" id="RU367087"/>
    </source>
</evidence>
<feature type="region of interest" description="Disordered" evidence="7">
    <location>
        <begin position="58"/>
        <end position="179"/>
    </location>
</feature>
<feature type="compositionally biased region" description="Polar residues" evidence="7">
    <location>
        <begin position="405"/>
        <end position="418"/>
    </location>
</feature>
<dbReference type="FunFam" id="3.40.50.150:FF:000083">
    <property type="entry name" value="7SK snRNA methylphosphate capping enzyme"/>
    <property type="match status" value="1"/>
</dbReference>
<feature type="compositionally biased region" description="Basic and acidic residues" evidence="7">
    <location>
        <begin position="88"/>
        <end position="105"/>
    </location>
</feature>
<feature type="compositionally biased region" description="Basic residues" evidence="7">
    <location>
        <begin position="271"/>
        <end position="282"/>
    </location>
</feature>
<proteinExistence type="inferred from homology"/>
<dbReference type="PROSITE" id="PS51515">
    <property type="entry name" value="BIN3_SAM"/>
    <property type="match status" value="1"/>
</dbReference>
<dbReference type="Pfam" id="PF06859">
    <property type="entry name" value="Bin3"/>
    <property type="match status" value="1"/>
</dbReference>
<dbReference type="InterPro" id="IPR010675">
    <property type="entry name" value="Bin3_C"/>
</dbReference>
<evidence type="ECO:0000256" key="5">
    <source>
        <dbReference type="PROSITE-ProRule" id="PRU00848"/>
    </source>
</evidence>
<dbReference type="GO" id="GO:0017069">
    <property type="term" value="F:snRNA binding"/>
    <property type="evidence" value="ECO:0007669"/>
    <property type="project" value="TreeGrafter"/>
</dbReference>
<feature type="compositionally biased region" description="Basic and acidic residues" evidence="7">
    <location>
        <begin position="735"/>
        <end position="752"/>
    </location>
</feature>
<protein>
    <recommendedName>
        <fullName evidence="6">RNA methyltransferase</fullName>
        <ecNumber evidence="6">2.1.1.-</ecNumber>
    </recommendedName>
</protein>
<feature type="compositionally biased region" description="Polar residues" evidence="7">
    <location>
        <begin position="142"/>
        <end position="152"/>
    </location>
</feature>
<feature type="region of interest" description="Disordered" evidence="7">
    <location>
        <begin position="844"/>
        <end position="888"/>
    </location>
</feature>
<dbReference type="CDD" id="cd02440">
    <property type="entry name" value="AdoMet_MTases"/>
    <property type="match status" value="1"/>
</dbReference>
<comment type="similarity">
    <text evidence="1 6">Belongs to the methyltransferase superfamily.</text>
</comment>
<feature type="compositionally biased region" description="Polar residues" evidence="7">
    <location>
        <begin position="342"/>
        <end position="361"/>
    </location>
</feature>
<feature type="compositionally biased region" description="Basic and acidic residues" evidence="7">
    <location>
        <begin position="283"/>
        <end position="293"/>
    </location>
</feature>
<accession>A0A0P4X1C2</accession>
<dbReference type="PANTHER" id="PTHR12315">
    <property type="entry name" value="BICOID-INTERACTING PROTEIN RELATED"/>
    <property type="match status" value="1"/>
</dbReference>
<feature type="compositionally biased region" description="Basic and acidic residues" evidence="7">
    <location>
        <begin position="709"/>
        <end position="728"/>
    </location>
</feature>
<feature type="compositionally biased region" description="Polar residues" evidence="7">
    <location>
        <begin position="753"/>
        <end position="764"/>
    </location>
</feature>
<feature type="domain" description="Bin3-type SAM" evidence="8">
    <location>
        <begin position="442"/>
        <end position="671"/>
    </location>
</feature>
<evidence type="ECO:0000259" key="8">
    <source>
        <dbReference type="PROSITE" id="PS51515"/>
    </source>
</evidence>
<evidence type="ECO:0000313" key="9">
    <source>
        <dbReference type="EMBL" id="JAI67561.1"/>
    </source>
</evidence>
<dbReference type="GO" id="GO:0032259">
    <property type="term" value="P:methylation"/>
    <property type="evidence" value="ECO:0007669"/>
    <property type="project" value="UniProtKB-KW"/>
</dbReference>
<evidence type="ECO:0000256" key="1">
    <source>
        <dbReference type="ARBA" id="ARBA00008361"/>
    </source>
</evidence>
<keyword evidence="4 5" id="KW-0949">S-adenosyl-L-methionine</keyword>
<keyword evidence="2 6" id="KW-0489">Methyltransferase</keyword>
<dbReference type="InterPro" id="IPR041698">
    <property type="entry name" value="Methyltransf_25"/>
</dbReference>
<feature type="compositionally biased region" description="Basic and acidic residues" evidence="7">
    <location>
        <begin position="946"/>
        <end position="956"/>
    </location>
</feature>
<dbReference type="SUPFAM" id="SSF53335">
    <property type="entry name" value="S-adenosyl-L-methionine-dependent methyltransferases"/>
    <property type="match status" value="1"/>
</dbReference>
<feature type="compositionally biased region" description="Basic residues" evidence="7">
    <location>
        <begin position="389"/>
        <end position="401"/>
    </location>
</feature>
<evidence type="ECO:0000256" key="2">
    <source>
        <dbReference type="ARBA" id="ARBA00022603"/>
    </source>
</evidence>
<dbReference type="EMBL" id="GDRN01030338">
    <property type="protein sequence ID" value="JAI67561.1"/>
    <property type="molecule type" value="Transcribed_RNA"/>
</dbReference>
<reference evidence="9" key="1">
    <citation type="submission" date="2015-09" db="EMBL/GenBank/DDBJ databases">
        <title>Scylla olivacea transcriptome.</title>
        <authorList>
            <person name="Ikhwanuddin M."/>
        </authorList>
    </citation>
    <scope>NUCLEOTIDE SEQUENCE</scope>
</reference>
<dbReference type="GO" id="GO:0008173">
    <property type="term" value="F:RNA methyltransferase activity"/>
    <property type="evidence" value="ECO:0007669"/>
    <property type="project" value="UniProtKB-UniRule"/>
</dbReference>
<dbReference type="EC" id="2.1.1.-" evidence="6"/>
<dbReference type="Pfam" id="PF13649">
    <property type="entry name" value="Methyltransf_25"/>
    <property type="match status" value="1"/>
</dbReference>
<evidence type="ECO:0000256" key="4">
    <source>
        <dbReference type="ARBA" id="ARBA00022691"/>
    </source>
</evidence>
<feature type="region of interest" description="Disordered" evidence="7">
    <location>
        <begin position="937"/>
        <end position="963"/>
    </location>
</feature>